<dbReference type="AlphaFoldDB" id="A0A168BNC9"/>
<dbReference type="RefSeq" id="XP_018706624.1">
    <property type="nucleotide sequence ID" value="XM_018845917.1"/>
</dbReference>
<evidence type="ECO:0000313" key="3">
    <source>
        <dbReference type="Proteomes" id="UP000076744"/>
    </source>
</evidence>
<dbReference type="STRING" id="1081104.A0A168BNC9"/>
<evidence type="ECO:0000256" key="1">
    <source>
        <dbReference type="SAM" id="MobiDB-lite"/>
    </source>
</evidence>
<feature type="region of interest" description="Disordered" evidence="1">
    <location>
        <begin position="196"/>
        <end position="238"/>
    </location>
</feature>
<evidence type="ECO:0000313" key="2">
    <source>
        <dbReference type="EMBL" id="OAA70337.1"/>
    </source>
</evidence>
<name>A0A168BNC9_CORFA</name>
<proteinExistence type="predicted"/>
<dbReference type="OrthoDB" id="3211582at2759"/>
<feature type="compositionally biased region" description="Basic residues" evidence="1">
    <location>
        <begin position="229"/>
        <end position="238"/>
    </location>
</feature>
<dbReference type="GeneID" id="30018603"/>
<comment type="caution">
    <text evidence="2">The sequence shown here is derived from an EMBL/GenBank/DDBJ whole genome shotgun (WGS) entry which is preliminary data.</text>
</comment>
<accession>A0A168BNC9</accession>
<feature type="compositionally biased region" description="Low complexity" evidence="1">
    <location>
        <begin position="95"/>
        <end position="108"/>
    </location>
</feature>
<gene>
    <name evidence="2" type="ORF">ISF_02311</name>
</gene>
<dbReference type="EMBL" id="AZHB01000004">
    <property type="protein sequence ID" value="OAA70337.1"/>
    <property type="molecule type" value="Genomic_DNA"/>
</dbReference>
<feature type="compositionally biased region" description="Basic and acidic residues" evidence="1">
    <location>
        <begin position="196"/>
        <end position="215"/>
    </location>
</feature>
<feature type="region of interest" description="Disordered" evidence="1">
    <location>
        <begin position="79"/>
        <end position="162"/>
    </location>
</feature>
<reference evidence="2 3" key="1">
    <citation type="journal article" date="2016" name="Genome Biol. Evol.">
        <title>Divergent and convergent evolution of fungal pathogenicity.</title>
        <authorList>
            <person name="Shang Y."/>
            <person name="Xiao G."/>
            <person name="Zheng P."/>
            <person name="Cen K."/>
            <person name="Zhan S."/>
            <person name="Wang C."/>
        </authorList>
    </citation>
    <scope>NUCLEOTIDE SEQUENCE [LARGE SCALE GENOMIC DNA]</scope>
    <source>
        <strain evidence="2 3">ARSEF 2679</strain>
    </source>
</reference>
<feature type="region of interest" description="Disordered" evidence="1">
    <location>
        <begin position="1"/>
        <end position="30"/>
    </location>
</feature>
<sequence>MAALTSLASGSTTHPAKSKTSFLSPNSAQDEENKAMIQAYVLQEGPPQLRYDCVIEETIEMPLFHSRRDEPVEPVIEEPVAKKHGLFHSRRDPSPARTASTTPSSGTGHDLRNHGSNRGSFFRRSHDDATTAVNDDPSPKRSPSLLHKGLHRMGVGRDDERDLDPSILRAREHVMSAEAAEEEADRALDAARRRVGEAREHVRRLEEETAEDARRARIKQHHAAEVSKRGKVLGRHGL</sequence>
<keyword evidence="3" id="KW-1185">Reference proteome</keyword>
<protein>
    <submittedName>
        <fullName evidence="2">Uncharacterized protein</fullName>
    </submittedName>
</protein>
<dbReference type="Proteomes" id="UP000076744">
    <property type="component" value="Unassembled WGS sequence"/>
</dbReference>
<organism evidence="2 3">
    <name type="scientific">Cordyceps fumosorosea (strain ARSEF 2679)</name>
    <name type="common">Isaria fumosorosea</name>
    <dbReference type="NCBI Taxonomy" id="1081104"/>
    <lineage>
        <taxon>Eukaryota</taxon>
        <taxon>Fungi</taxon>
        <taxon>Dikarya</taxon>
        <taxon>Ascomycota</taxon>
        <taxon>Pezizomycotina</taxon>
        <taxon>Sordariomycetes</taxon>
        <taxon>Hypocreomycetidae</taxon>
        <taxon>Hypocreales</taxon>
        <taxon>Cordycipitaceae</taxon>
        <taxon>Cordyceps</taxon>
    </lineage>
</organism>
<feature type="compositionally biased region" description="Polar residues" evidence="1">
    <location>
        <begin position="1"/>
        <end position="28"/>
    </location>
</feature>